<dbReference type="SUPFAM" id="SSF110296">
    <property type="entry name" value="Oligoxyloglucan reducing end-specific cellobiohydrolase"/>
    <property type="match status" value="1"/>
</dbReference>
<protein>
    <recommendedName>
        <fullName evidence="2">Neuraminidase</fullName>
    </recommendedName>
</protein>
<reference evidence="1" key="1">
    <citation type="submission" date="2016-10" db="EMBL/GenBank/DDBJ databases">
        <title>Sequence of Gallionella enrichment culture.</title>
        <authorList>
            <person name="Poehlein A."/>
            <person name="Muehling M."/>
            <person name="Daniel R."/>
        </authorList>
    </citation>
    <scope>NUCLEOTIDE SEQUENCE</scope>
</reference>
<dbReference type="Gene3D" id="2.120.10.10">
    <property type="match status" value="1"/>
</dbReference>
<proteinExistence type="predicted"/>
<gene>
    <name evidence="1" type="ORF">GALL_59720</name>
</gene>
<dbReference type="Pfam" id="PF15892">
    <property type="entry name" value="BNR_4"/>
    <property type="match status" value="1"/>
</dbReference>
<dbReference type="AlphaFoldDB" id="A0A1J5T9H0"/>
<dbReference type="SUPFAM" id="SSF50939">
    <property type="entry name" value="Sialidases"/>
    <property type="match status" value="1"/>
</dbReference>
<evidence type="ECO:0000313" key="1">
    <source>
        <dbReference type="EMBL" id="OIR12904.1"/>
    </source>
</evidence>
<dbReference type="InterPro" id="IPR036278">
    <property type="entry name" value="Sialidase_sf"/>
</dbReference>
<name>A0A1J5T9H0_9ZZZZ</name>
<evidence type="ECO:0008006" key="2">
    <source>
        <dbReference type="Google" id="ProtNLM"/>
    </source>
</evidence>
<accession>A0A1J5T9H0</accession>
<dbReference type="EMBL" id="MLJW01000016">
    <property type="protein sequence ID" value="OIR12904.1"/>
    <property type="molecule type" value="Genomic_DNA"/>
</dbReference>
<organism evidence="1">
    <name type="scientific">mine drainage metagenome</name>
    <dbReference type="NCBI Taxonomy" id="410659"/>
    <lineage>
        <taxon>unclassified sequences</taxon>
        <taxon>metagenomes</taxon>
        <taxon>ecological metagenomes</taxon>
    </lineage>
</organism>
<comment type="caution">
    <text evidence="1">The sequence shown here is derived from an EMBL/GenBank/DDBJ whole genome shotgun (WGS) entry which is preliminary data.</text>
</comment>
<sequence>MRIKFGPMKYVFALLMVIFLDADVFAKNFQLIPVTKGWADNTVNTVVFRKNALVTFNDTQFIAFYNQQQYVVLAKRKLGTSKWYMLQTKFKGNTNDAHNCISIMVDGAGYLHLAWDHHNNILHYSKSVAPGSLQMSETISMTGSEEQAVTYPEFYKMPDGNLLFMYRSGGSGKGNLVINSYNIKTQQWKQLHKNLIDGEGKRNAYWQACVDAKGVIHISWVWRENPDVASNHDLCYAKSTDGGITWEKSSGEKYKLPVTEATADYICRIPQKSELINQTSMCADENSNVYIATYWRDKEDSLTQYHIVYKSGNKWKTQKLSFIKKPFSLSGMGSKRISVSRPQIIQWTKQNKNCIAVFFRDEEYGNKLLAAVNTDLNKQQWHLQNITDFSIGSSEPLYDTELWKQKKQLHFFIQYTEQKDGEGKADIEPQLIQVLQWRLGQ</sequence>